<sequence length="82" mass="9507">LDFTSIKTYVDTGFSIPRIVHILIPATVIWSRPVREYPDIFLTTGTKPRTIPEFLTPLIGVTYLLLWHRLLQFSASKDLRSY</sequence>
<protein>
    <submittedName>
        <fullName evidence="1">Uncharacterized protein</fullName>
    </submittedName>
</protein>
<proteinExistence type="predicted"/>
<comment type="caution">
    <text evidence="1">The sequence shown here is derived from an EMBL/GenBank/DDBJ whole genome shotgun (WGS) entry which is preliminary data.</text>
</comment>
<dbReference type="EMBL" id="LXQA010028569">
    <property type="protein sequence ID" value="MCH94950.1"/>
    <property type="molecule type" value="Genomic_DNA"/>
</dbReference>
<dbReference type="Proteomes" id="UP000265520">
    <property type="component" value="Unassembled WGS sequence"/>
</dbReference>
<dbReference type="AlphaFoldDB" id="A0A392N566"/>
<organism evidence="1 2">
    <name type="scientific">Trifolium medium</name>
    <dbReference type="NCBI Taxonomy" id="97028"/>
    <lineage>
        <taxon>Eukaryota</taxon>
        <taxon>Viridiplantae</taxon>
        <taxon>Streptophyta</taxon>
        <taxon>Embryophyta</taxon>
        <taxon>Tracheophyta</taxon>
        <taxon>Spermatophyta</taxon>
        <taxon>Magnoliopsida</taxon>
        <taxon>eudicotyledons</taxon>
        <taxon>Gunneridae</taxon>
        <taxon>Pentapetalae</taxon>
        <taxon>rosids</taxon>
        <taxon>fabids</taxon>
        <taxon>Fabales</taxon>
        <taxon>Fabaceae</taxon>
        <taxon>Papilionoideae</taxon>
        <taxon>50 kb inversion clade</taxon>
        <taxon>NPAAA clade</taxon>
        <taxon>Hologalegina</taxon>
        <taxon>IRL clade</taxon>
        <taxon>Trifolieae</taxon>
        <taxon>Trifolium</taxon>
    </lineage>
</organism>
<name>A0A392N566_9FABA</name>
<feature type="non-terminal residue" evidence="1">
    <location>
        <position position="1"/>
    </location>
</feature>
<evidence type="ECO:0000313" key="2">
    <source>
        <dbReference type="Proteomes" id="UP000265520"/>
    </source>
</evidence>
<accession>A0A392N566</accession>
<evidence type="ECO:0000313" key="1">
    <source>
        <dbReference type="EMBL" id="MCH94950.1"/>
    </source>
</evidence>
<keyword evidence="2" id="KW-1185">Reference proteome</keyword>
<reference evidence="1 2" key="1">
    <citation type="journal article" date="2018" name="Front. Plant Sci.">
        <title>Red Clover (Trifolium pratense) and Zigzag Clover (T. medium) - A Picture of Genomic Similarities and Differences.</title>
        <authorList>
            <person name="Dluhosova J."/>
            <person name="Istvanek J."/>
            <person name="Nedelnik J."/>
            <person name="Repkova J."/>
        </authorList>
    </citation>
    <scope>NUCLEOTIDE SEQUENCE [LARGE SCALE GENOMIC DNA]</scope>
    <source>
        <strain evidence="2">cv. 10/8</strain>
        <tissue evidence="1">Leaf</tissue>
    </source>
</reference>